<feature type="region of interest" description="Disordered" evidence="1">
    <location>
        <begin position="172"/>
        <end position="191"/>
    </location>
</feature>
<feature type="region of interest" description="Disordered" evidence="1">
    <location>
        <begin position="1445"/>
        <end position="1472"/>
    </location>
</feature>
<feature type="compositionally biased region" description="Polar residues" evidence="1">
    <location>
        <begin position="566"/>
        <end position="591"/>
    </location>
</feature>
<dbReference type="GO" id="GO:0003677">
    <property type="term" value="F:DNA binding"/>
    <property type="evidence" value="ECO:0007669"/>
    <property type="project" value="InterPro"/>
</dbReference>
<dbReference type="Proteomes" id="UP000624244">
    <property type="component" value="Unassembled WGS sequence"/>
</dbReference>
<accession>A0A8H6DZS2</accession>
<gene>
    <name evidence="3" type="ORF">GGP41_007144</name>
</gene>
<feature type="compositionally biased region" description="Polar residues" evidence="1">
    <location>
        <begin position="908"/>
        <end position="919"/>
    </location>
</feature>
<evidence type="ECO:0000256" key="1">
    <source>
        <dbReference type="SAM" id="MobiDB-lite"/>
    </source>
</evidence>
<evidence type="ECO:0000313" key="4">
    <source>
        <dbReference type="Proteomes" id="UP000624244"/>
    </source>
</evidence>
<feature type="compositionally biased region" description="Polar residues" evidence="1">
    <location>
        <begin position="234"/>
        <end position="249"/>
    </location>
</feature>
<feature type="compositionally biased region" description="Polar residues" evidence="1">
    <location>
        <begin position="1173"/>
        <end position="1186"/>
    </location>
</feature>
<proteinExistence type="predicted"/>
<feature type="compositionally biased region" description="Low complexity" evidence="1">
    <location>
        <begin position="872"/>
        <end position="887"/>
    </location>
</feature>
<feature type="region of interest" description="Disordered" evidence="1">
    <location>
        <begin position="222"/>
        <end position="285"/>
    </location>
</feature>
<feature type="compositionally biased region" description="Basic residues" evidence="1">
    <location>
        <begin position="1052"/>
        <end position="1063"/>
    </location>
</feature>
<dbReference type="SUPFAM" id="SSF50249">
    <property type="entry name" value="Nucleic acid-binding proteins"/>
    <property type="match status" value="1"/>
</dbReference>
<feature type="compositionally biased region" description="Polar residues" evidence="1">
    <location>
        <begin position="687"/>
        <end position="720"/>
    </location>
</feature>
<feature type="compositionally biased region" description="Basic and acidic residues" evidence="1">
    <location>
        <begin position="799"/>
        <end position="811"/>
    </location>
</feature>
<feature type="compositionally biased region" description="Basic and acidic residues" evidence="1">
    <location>
        <begin position="362"/>
        <end position="375"/>
    </location>
</feature>
<feature type="compositionally biased region" description="Low complexity" evidence="1">
    <location>
        <begin position="1243"/>
        <end position="1255"/>
    </location>
</feature>
<feature type="region of interest" description="Disordered" evidence="1">
    <location>
        <begin position="539"/>
        <end position="814"/>
    </location>
</feature>
<dbReference type="EMBL" id="WNKQ01000001">
    <property type="protein sequence ID" value="KAF5854401.1"/>
    <property type="molecule type" value="Genomic_DNA"/>
</dbReference>
<evidence type="ECO:0000259" key="2">
    <source>
        <dbReference type="SMART" id="SM00976"/>
    </source>
</evidence>
<sequence>MEQTPIAQLSPELPSVESQHFRAIVTLIWPYSSSARQLALLLAEPDLRLRRRNGQVRARFSGASAKAIATTGVGIGDEVVLSLRGAQFVTEGAISTPGKSIDWELEYVQTVVIRIYRNGEETANIELVDAPPTPAPASPLRRQYRAAASPALQYSSPAFLKRARLSDGPFFEPPYDPLADETGEGHDKKRRRKSYRDWKAWTYSTRTPSPEKEDVAMDEEMEWLEASPSRPEQLPQTPTSPSKSATVSKSAKPLCAQGTKQTEAPVSAEEAISQPDEQDADESVIRGSNYSVLYSAPDEHLSSDAQYAFGGDTEVDTEVNTEEEYPAQGETEGGSTSTNEPGVDEVHRVERETTGSDEDAAAEARAENDTHEDRVQVVASHQATTSMSVPEADGQNAESSPALLINPPRIAMPPPTLTTIQIDTQNTASAALLTPIGREPGSPTLRPLDSANLPIPSPFPGERENTATSYFDQLIANEQTVEPEAEGEEEEKPPSEASYIGETSFFSSIGSSNISAFHPNHESAFAPLRFTFGMDGAGFSRPMELSSPPPETRPDEEVKDVPEALGSTTIADTSFDTSDTGAPSASRNTGGAQKASENAEEVPATEAQNTVEEAQDPDVTMLSSSEDGSSSAKEPDQDTAHHIGQETENDAVVSPAVGSEGGAVEEPKDNQQTSPNEHGSPIEHQSPKTSPQDQDQPSPTTLKSHSEFVNQDPTTETSIHSEAPDEPAATHTPSQETEPSEDVNPMEQSFSMDHSYEASIEATDEYLQDAFPMDHMSQEFQDEQYTQTEQGSVMEDQWTEDHFDSQTDHSKASMVSEVPGMSTNELSMIEAEQNQDMGEMQTVDTPLTVPAKNTRSKAKAQTPSVKDEAPASIRTTRSTRSRGSVSSIARSVISPPRTRARSAKSPYQGATQASPNSIKTKSEFLSPEKNITAHISTTVRESPRKSLQRSLKQEFAAARSRKETDGLSSPKFELSHDQNASESEHMNDVLVKDWAERNTHTEYSASPARTLEDLTEAQRSEFGSPTKRDAPSREDDVVTEYLSGTDLESKTKSKAKTGRKKPTLKAVVETQSSQAATSESGSPSRRLRSKGPAEPVTQSPRNVRRTRRNVYNVSERQESEEISEADPKPGEKSQRGESEDLSQTSAVKAEESMRSSTLNSQAALQRQRLMTPDATQQTTNEAQSSLVAAPAGQDSLLTPQPTQATSANLHSSQQDTDMDGTSASTSAKKSPNTKTTPGHNKPTTDTTSTSLSPTLVGQPTSKPDPSEATQESPSIGLSTPLSYYTPLKDLPYFLNRSSQFHSSANPDILALVTSATTANEKAKKGPKHWNTTLHITDVSSWPATTTVQCFRAYQEALPEAGVGDVVLLRAFAVKSLNRHPALVSADESAWCVWRWGKPGWGVENGALGELKVREEVKGPEVERGEGEWHEVERLRAWYESRVKQELQEKEESQVKTRSRDKAKGAAGGSADA</sequence>
<feature type="region of interest" description="Disordered" evidence="1">
    <location>
        <begin position="300"/>
        <end position="400"/>
    </location>
</feature>
<dbReference type="GO" id="GO:0000781">
    <property type="term" value="C:chromosome, telomeric region"/>
    <property type="evidence" value="ECO:0007669"/>
    <property type="project" value="InterPro"/>
</dbReference>
<feature type="domain" description="Telomeric single stranded DNA binding POT1/Cdc13" evidence="2">
    <location>
        <begin position="1284"/>
        <end position="1439"/>
    </location>
</feature>
<feature type="compositionally biased region" description="Polar residues" evidence="1">
    <location>
        <begin position="1069"/>
        <end position="1083"/>
    </location>
</feature>
<feature type="compositionally biased region" description="Basic and acidic residues" evidence="1">
    <location>
        <begin position="1010"/>
        <end position="1019"/>
    </location>
</feature>
<comment type="caution">
    <text evidence="3">The sequence shown here is derived from an EMBL/GenBank/DDBJ whole genome shotgun (WGS) entry which is preliminary data.</text>
</comment>
<feature type="compositionally biased region" description="Basic and acidic residues" evidence="1">
    <location>
        <begin position="344"/>
        <end position="354"/>
    </location>
</feature>
<feature type="compositionally biased region" description="Basic and acidic residues" evidence="1">
    <location>
        <begin position="1115"/>
        <end position="1138"/>
    </location>
</feature>
<feature type="compositionally biased region" description="Basic and acidic residues" evidence="1">
    <location>
        <begin position="552"/>
        <end position="562"/>
    </location>
</feature>
<dbReference type="Gene3D" id="2.40.50.140">
    <property type="entry name" value="Nucleic acid-binding proteins"/>
    <property type="match status" value="1"/>
</dbReference>
<feature type="compositionally biased region" description="Basic and acidic residues" evidence="1">
    <location>
        <begin position="1445"/>
        <end position="1463"/>
    </location>
</feature>
<feature type="region of interest" description="Disordered" evidence="1">
    <location>
        <begin position="846"/>
        <end position="1278"/>
    </location>
</feature>
<feature type="compositionally biased region" description="Polar residues" evidence="1">
    <location>
        <begin position="1257"/>
        <end position="1278"/>
    </location>
</feature>
<name>A0A8H6DZS2_COCSA</name>
<feature type="compositionally biased region" description="Basic and acidic residues" evidence="1">
    <location>
        <begin position="1026"/>
        <end position="1036"/>
    </location>
</feature>
<feature type="compositionally biased region" description="Basic and acidic residues" evidence="1">
    <location>
        <begin position="633"/>
        <end position="645"/>
    </location>
</feature>
<feature type="compositionally biased region" description="Basic and acidic residues" evidence="1">
    <location>
        <begin position="982"/>
        <end position="1000"/>
    </location>
</feature>
<feature type="compositionally biased region" description="Acidic residues" evidence="1">
    <location>
        <begin position="313"/>
        <end position="325"/>
    </location>
</feature>
<organism evidence="3 4">
    <name type="scientific">Cochliobolus sativus</name>
    <name type="common">Common root rot and spot blotch fungus</name>
    <name type="synonym">Bipolaris sorokiniana</name>
    <dbReference type="NCBI Taxonomy" id="45130"/>
    <lineage>
        <taxon>Eukaryota</taxon>
        <taxon>Fungi</taxon>
        <taxon>Dikarya</taxon>
        <taxon>Ascomycota</taxon>
        <taxon>Pezizomycotina</taxon>
        <taxon>Dothideomycetes</taxon>
        <taxon>Pleosporomycetidae</taxon>
        <taxon>Pleosporales</taxon>
        <taxon>Pleosporineae</taxon>
        <taxon>Pleosporaceae</taxon>
        <taxon>Bipolaris</taxon>
    </lineage>
</organism>
<dbReference type="InterPro" id="IPR012340">
    <property type="entry name" value="NA-bd_OB-fold"/>
</dbReference>
<dbReference type="InterPro" id="IPR011564">
    <property type="entry name" value="Telomer_end-bd_POT1/Cdc13"/>
</dbReference>
<reference evidence="3" key="1">
    <citation type="submission" date="2019-11" db="EMBL/GenBank/DDBJ databases">
        <title>Bipolaris sorokiniana Genome sequencing.</title>
        <authorList>
            <person name="Wang H."/>
        </authorList>
    </citation>
    <scope>NUCLEOTIDE SEQUENCE</scope>
</reference>
<feature type="compositionally biased region" description="Polar residues" evidence="1">
    <location>
        <begin position="1195"/>
        <end position="1238"/>
    </location>
</feature>
<dbReference type="SMART" id="SM00976">
    <property type="entry name" value="Telo_bind"/>
    <property type="match status" value="1"/>
</dbReference>
<feature type="compositionally biased region" description="Polar residues" evidence="1">
    <location>
        <begin position="379"/>
        <end position="388"/>
    </location>
</feature>
<protein>
    <recommendedName>
        <fullName evidence="2">Telomeric single stranded DNA binding POT1/Cdc13 domain-containing protein</fullName>
    </recommendedName>
</protein>
<dbReference type="GO" id="GO:0000723">
    <property type="term" value="P:telomere maintenance"/>
    <property type="evidence" value="ECO:0007669"/>
    <property type="project" value="InterPro"/>
</dbReference>
<feature type="compositionally biased region" description="Polar residues" evidence="1">
    <location>
        <begin position="1154"/>
        <end position="1164"/>
    </location>
</feature>
<evidence type="ECO:0000313" key="3">
    <source>
        <dbReference type="EMBL" id="KAF5854401.1"/>
    </source>
</evidence>